<reference evidence="1 2" key="1">
    <citation type="submission" date="2016-10" db="EMBL/GenBank/DDBJ databases">
        <authorList>
            <person name="de Groot N.N."/>
        </authorList>
    </citation>
    <scope>NUCLEOTIDE SEQUENCE [LARGE SCALE GENOMIC DNA]</scope>
    <source>
        <strain evidence="1">MBHS1</strain>
    </source>
</reference>
<dbReference type="AlphaFoldDB" id="A0A1H6FFT7"/>
<dbReference type="EMBL" id="FMSV02000551">
    <property type="protein sequence ID" value="SEH08513.1"/>
    <property type="molecule type" value="Genomic_DNA"/>
</dbReference>
<proteinExistence type="predicted"/>
<evidence type="ECO:0000313" key="2">
    <source>
        <dbReference type="Proteomes" id="UP000236724"/>
    </source>
</evidence>
<keyword evidence="2" id="KW-1185">Reference proteome</keyword>
<organism evidence="1 2">
    <name type="scientific">Candidatus Venteria ishoeyi</name>
    <dbReference type="NCBI Taxonomy" id="1899563"/>
    <lineage>
        <taxon>Bacteria</taxon>
        <taxon>Pseudomonadati</taxon>
        <taxon>Pseudomonadota</taxon>
        <taxon>Gammaproteobacteria</taxon>
        <taxon>Thiotrichales</taxon>
        <taxon>Thiotrichaceae</taxon>
        <taxon>Venteria</taxon>
    </lineage>
</organism>
<name>A0A1H6FFT7_9GAMM</name>
<sequence length="201" mass="21675">MGSFESQYGDSSNVIVTFPTKYRHDSTDNFYREGTKAVGAEFPVASSLGDNNDVKDVCASELTASGGHTTGDGTPAAAGHLTGNPNLYELRNFYPPFRSEGSIQYGIQVWDDQENLDTSVTGLPIFSPGVSKGILTITDEVNYMYMNWPSKPGFGSGWFTLSLAATQGCQYNGAPVLGYTHKTQITSSGFKNSWLVPLVAE</sequence>
<evidence type="ECO:0000313" key="1">
    <source>
        <dbReference type="EMBL" id="SEH08513.1"/>
    </source>
</evidence>
<gene>
    <name evidence="1" type="ORF">MBHS_04405</name>
</gene>
<dbReference type="Proteomes" id="UP000236724">
    <property type="component" value="Unassembled WGS sequence"/>
</dbReference>
<accession>A0A1H6FFT7</accession>
<protein>
    <submittedName>
        <fullName evidence="1">Uncharacterized protein</fullName>
    </submittedName>
</protein>